<evidence type="ECO:0000259" key="3">
    <source>
        <dbReference type="Pfam" id="PF02538"/>
    </source>
</evidence>
<feature type="domain" description="Hydantoinase/oxoprolinase N-terminal" evidence="4">
    <location>
        <begin position="11"/>
        <end position="224"/>
    </location>
</feature>
<reference evidence="5" key="1">
    <citation type="submission" date="2022-11" db="EMBL/GenBank/DDBJ databases">
        <authorList>
            <person name="Petersen C."/>
        </authorList>
    </citation>
    <scope>NUCLEOTIDE SEQUENCE</scope>
    <source>
        <strain evidence="5">IBT 34128</strain>
    </source>
</reference>
<evidence type="ECO:0000313" key="6">
    <source>
        <dbReference type="Proteomes" id="UP001141434"/>
    </source>
</evidence>
<reference evidence="5" key="2">
    <citation type="journal article" date="2023" name="IMA Fungus">
        <title>Comparative genomic study of the Penicillium genus elucidates a diverse pangenome and 15 lateral gene transfer events.</title>
        <authorList>
            <person name="Petersen C."/>
            <person name="Sorensen T."/>
            <person name="Nielsen M.R."/>
            <person name="Sondergaard T.E."/>
            <person name="Sorensen J.L."/>
            <person name="Fitzpatrick D.A."/>
            <person name="Frisvad J.C."/>
            <person name="Nielsen K.L."/>
        </authorList>
    </citation>
    <scope>NUCLEOTIDE SEQUENCE</scope>
    <source>
        <strain evidence="5">IBT 34128</strain>
    </source>
</reference>
<sequence>MAIKSTTEKVKVAIDRGGTFTDVWASLPGQSDVVLKLLSVDPANYNDAPTEGIRRVLSLYRGEEIPRGVPLPKGDLESIRMGTTVATNALLERKGTKHAFLVTKGFCDLLKIGYQSRPRLFDLNIVKPEVLYSDVREINERVTIEGFDEDLDGLFQTDQEIPGVLVKGSSGDMIRILQPLEESAVRQTLKELRSNGVDTLAVCLTHSYVFPEHEERIRNLAVEEGFTHVSLSSSVAAKMIKMVPRGSSASADAYLTPEIKKYLRGFAKGFQEGNLDGVRCDFMQSDGGLVSHDSFSGLRGILSGPAGGVVGYARTSYDIGSQTPVVGFDMGGTSTDVSRYGGTFEHVFESNTAGVTIQSPQLDINTVAAGGGSILFWRNGLFVVGPESASSHPGPACYRKGGPLTVTDANLFLGRLIPDFFPKIFGEDECQPLDSEIVKTKFIALTDQINRETGKSLSPEEVACGFLDVANEAMCRPIRALTEGKGYDIAHHNLAVFGGAGGQHACDVARTLKISTIVIHKFSSILSAYGMALADVVQEAQEPVNETYSDSSRGRLETRLSILQKRVREQLLRQGISDGDISYEMYFNMRYQGTETSIMVLQPSNGDFKAEFQKTHLREFSFIFPDGRPIYVDDVRVRGIGASGRKDWDGQQLGEQLRNVNFQPASNKLAERMVSMYFQNVGYQSTPVLLLQNLSPNLLVEGPAVIIDQTQTLVVTPGAVAKVLASHIVIDITSTTATTVKEPSVVDHIQLSVFGHRFMSIAEQMGRALQKTAVSLNIKERLDFSCALFGPEGNLVANAPHVPVHLGSMSYAVKYQHQLHKGKLSPGDVLVANHPETGGTHLPDITVITPVFEKTGSTVAFYVASRGHHTDIGGLGGTSMPPNSTELWQEGAAIRSFKLIRGETFDEEGITAILQSPGEYPGCTGSRHIADNISDLKAQVAANHKGMVLVQALIEEYRLPVVQLYMSAIQANAELAVRSYLQSTLSRLGPHLSAVDQMDNGSLIRLSVSISADGSAVFDFTGTGVEMLSNINAPPAITHSAIIYTMRLLIGTDIPLNQGCLAPIDVILPKGSFLNPSAGPAVCAGNTQTSQRLVDVILRAFHAAAASHGCMNCLGFFGEGGTDAAGNKLQGYAYAFGETICGGSGATVAQAGASAVHTHMTNTRITDPESLEKRYPVILREFAIRCGTGGRGYHDGGDGVVRDIECRAPLSFSVITERRSVAPYGMQGGADGERGANYWVRRVEDASGGIDWRWVNMGSKNMVRMQTGDRCVIHTPGGGGWGSPSTNGSVKTVPKKMILAQYPRAGGSVAAYAAAQEASN</sequence>
<dbReference type="GO" id="GO:0006749">
    <property type="term" value="P:glutathione metabolic process"/>
    <property type="evidence" value="ECO:0007669"/>
    <property type="project" value="TreeGrafter"/>
</dbReference>
<evidence type="ECO:0000256" key="1">
    <source>
        <dbReference type="ARBA" id="ARBA00010403"/>
    </source>
</evidence>
<dbReference type="InterPro" id="IPR002821">
    <property type="entry name" value="Hydantoinase_A"/>
</dbReference>
<comment type="caution">
    <text evidence="5">The sequence shown here is derived from an EMBL/GenBank/DDBJ whole genome shotgun (WGS) entry which is preliminary data.</text>
</comment>
<proteinExistence type="inferred from homology"/>
<accession>A0A9W9K4E1</accession>
<name>A0A9W9K4E1_9EURO</name>
<dbReference type="PANTHER" id="PTHR11365:SF26">
    <property type="entry name" value="5-OXOPROLINASE"/>
    <property type="match status" value="1"/>
</dbReference>
<dbReference type="InterPro" id="IPR045079">
    <property type="entry name" value="Oxoprolinase-like"/>
</dbReference>
<dbReference type="RefSeq" id="XP_056509909.1">
    <property type="nucleotide sequence ID" value="XM_056657109.1"/>
</dbReference>
<organism evidence="5 6">
    <name type="scientific">Penicillium alfredii</name>
    <dbReference type="NCBI Taxonomy" id="1506179"/>
    <lineage>
        <taxon>Eukaryota</taxon>
        <taxon>Fungi</taxon>
        <taxon>Dikarya</taxon>
        <taxon>Ascomycota</taxon>
        <taxon>Pezizomycotina</taxon>
        <taxon>Eurotiomycetes</taxon>
        <taxon>Eurotiomycetidae</taxon>
        <taxon>Eurotiales</taxon>
        <taxon>Aspergillaceae</taxon>
        <taxon>Penicillium</taxon>
    </lineage>
</organism>
<gene>
    <name evidence="5" type="ORF">NUU61_006582</name>
</gene>
<dbReference type="GO" id="GO:0005829">
    <property type="term" value="C:cytosol"/>
    <property type="evidence" value="ECO:0007669"/>
    <property type="project" value="TreeGrafter"/>
</dbReference>
<dbReference type="Proteomes" id="UP001141434">
    <property type="component" value="Unassembled WGS sequence"/>
</dbReference>
<dbReference type="EMBL" id="JAPMSZ010000009">
    <property type="protein sequence ID" value="KAJ5091712.1"/>
    <property type="molecule type" value="Genomic_DNA"/>
</dbReference>
<protein>
    <recommendedName>
        <fullName evidence="7">Hydantoinase B/oxoprolinase domain-containing protein</fullName>
    </recommendedName>
</protein>
<dbReference type="OrthoDB" id="3643at2759"/>
<dbReference type="InterPro" id="IPR008040">
    <property type="entry name" value="Hydant_A_N"/>
</dbReference>
<dbReference type="Pfam" id="PF01968">
    <property type="entry name" value="Hydantoinase_A"/>
    <property type="match status" value="1"/>
</dbReference>
<evidence type="ECO:0000313" key="5">
    <source>
        <dbReference type="EMBL" id="KAJ5091712.1"/>
    </source>
</evidence>
<dbReference type="Pfam" id="PF02538">
    <property type="entry name" value="Hydantoinase_B"/>
    <property type="match status" value="1"/>
</dbReference>
<feature type="domain" description="Hydantoinase B/oxoprolinase" evidence="3">
    <location>
        <begin position="747"/>
        <end position="1284"/>
    </location>
</feature>
<evidence type="ECO:0000259" key="4">
    <source>
        <dbReference type="Pfam" id="PF05378"/>
    </source>
</evidence>
<dbReference type="Pfam" id="PF05378">
    <property type="entry name" value="Hydant_A_N"/>
    <property type="match status" value="1"/>
</dbReference>
<dbReference type="GeneID" id="81396278"/>
<feature type="domain" description="Hydantoinase A/oxoprolinase" evidence="2">
    <location>
        <begin position="245"/>
        <end position="539"/>
    </location>
</feature>
<comment type="similarity">
    <text evidence="1">Belongs to the oxoprolinase family.</text>
</comment>
<keyword evidence="6" id="KW-1185">Reference proteome</keyword>
<dbReference type="GO" id="GO:0017168">
    <property type="term" value="F:5-oxoprolinase (ATP-hydrolyzing) activity"/>
    <property type="evidence" value="ECO:0007669"/>
    <property type="project" value="TreeGrafter"/>
</dbReference>
<evidence type="ECO:0008006" key="7">
    <source>
        <dbReference type="Google" id="ProtNLM"/>
    </source>
</evidence>
<evidence type="ECO:0000259" key="2">
    <source>
        <dbReference type="Pfam" id="PF01968"/>
    </source>
</evidence>
<dbReference type="PANTHER" id="PTHR11365">
    <property type="entry name" value="5-OXOPROLINASE RELATED"/>
    <property type="match status" value="1"/>
</dbReference>
<dbReference type="InterPro" id="IPR003692">
    <property type="entry name" value="Hydantoinase_B"/>
</dbReference>